<sequence>MSDSGADVLNNGQVLLSPGMDIEEIIRGLAERDQRRRKPGVGLTWFIKHEPDVAAPTLTLGVRGTTGALMWSDATSGLVPAEGTNTEHVDYFTVDGHLMVMSPGAEVPIARVQEALREFARTRQRPTCVTWAPDPDLDGIW</sequence>
<dbReference type="InterPro" id="IPR025680">
    <property type="entry name" value="DddI"/>
</dbReference>
<accession>A0A4R4XUJ8</accession>
<proteinExistence type="predicted"/>
<name>A0A4R4XUJ8_9PSEU</name>
<gene>
    <name evidence="1" type="ORF">E1288_44105</name>
</gene>
<evidence type="ECO:0000313" key="1">
    <source>
        <dbReference type="EMBL" id="TDD34649.1"/>
    </source>
</evidence>
<protein>
    <recommendedName>
        <fullName evidence="3">Immunity protein Imm1</fullName>
    </recommendedName>
</protein>
<evidence type="ECO:0000313" key="2">
    <source>
        <dbReference type="Proteomes" id="UP000294947"/>
    </source>
</evidence>
<reference evidence="1 2" key="1">
    <citation type="submission" date="2019-03" db="EMBL/GenBank/DDBJ databases">
        <title>Draft genome sequences of novel Actinobacteria.</title>
        <authorList>
            <person name="Sahin N."/>
            <person name="Ay H."/>
            <person name="Saygin H."/>
        </authorList>
    </citation>
    <scope>NUCLEOTIDE SEQUENCE [LARGE SCALE GENOMIC DNA]</scope>
    <source>
        <strain evidence="1 2">7K502</strain>
    </source>
</reference>
<dbReference type="Pfam" id="PF14430">
    <property type="entry name" value="Imm1"/>
    <property type="match status" value="1"/>
</dbReference>
<dbReference type="OrthoDB" id="3694991at2"/>
<comment type="caution">
    <text evidence="1">The sequence shown here is derived from an EMBL/GenBank/DDBJ whole genome shotgun (WGS) entry which is preliminary data.</text>
</comment>
<evidence type="ECO:0008006" key="3">
    <source>
        <dbReference type="Google" id="ProtNLM"/>
    </source>
</evidence>
<dbReference type="EMBL" id="SMKW01000139">
    <property type="protein sequence ID" value="TDD34649.1"/>
    <property type="molecule type" value="Genomic_DNA"/>
</dbReference>
<organism evidence="1 2">
    <name type="scientific">Saccharopolyspora elongata</name>
    <dbReference type="NCBI Taxonomy" id="2530387"/>
    <lineage>
        <taxon>Bacteria</taxon>
        <taxon>Bacillati</taxon>
        <taxon>Actinomycetota</taxon>
        <taxon>Actinomycetes</taxon>
        <taxon>Pseudonocardiales</taxon>
        <taxon>Pseudonocardiaceae</taxon>
        <taxon>Saccharopolyspora</taxon>
    </lineage>
</organism>
<dbReference type="AlphaFoldDB" id="A0A4R4XUJ8"/>
<keyword evidence="2" id="KW-1185">Reference proteome</keyword>
<dbReference type="Proteomes" id="UP000294947">
    <property type="component" value="Unassembled WGS sequence"/>
</dbReference>